<gene>
    <name evidence="2" type="ORF">Tharo_3286</name>
</gene>
<protein>
    <submittedName>
        <fullName evidence="2">Uncharacterized protein</fullName>
    </submittedName>
</protein>
<dbReference type="Proteomes" id="UP000241885">
    <property type="component" value="Chromosome"/>
</dbReference>
<dbReference type="KEGG" id="tak:Tharo_3286"/>
<evidence type="ECO:0000256" key="1">
    <source>
        <dbReference type="SAM" id="MobiDB-lite"/>
    </source>
</evidence>
<sequence length="148" mass="16274">MSSATCADSVRRGPAAPARSCSVGPARTAMVPDRGGWGVDGGWMGNGSSLTPGAPLLDNRASFRFDETEHGANPWRARRCIRGRALQGRQTGHWRGPPRREGAALRLIREPEDVSNRRGVQARAPVERMRKRALDRGPFRFSDSRIRS</sequence>
<dbReference type="EMBL" id="CP028339">
    <property type="protein sequence ID" value="AVR90167.1"/>
    <property type="molecule type" value="Genomic_DNA"/>
</dbReference>
<reference evidence="2 3" key="1">
    <citation type="submission" date="2018-03" db="EMBL/GenBank/DDBJ databases">
        <title>Complete genome sequence of Thauera aromatica, a model organism for studying aromatic compound degradation under denitrifying conditions.</title>
        <authorList>
            <person name="Lo H.-Y."/>
            <person name="Goris T."/>
            <person name="Boll M."/>
            <person name="Mueller J.A."/>
        </authorList>
    </citation>
    <scope>NUCLEOTIDE SEQUENCE [LARGE SCALE GENOMIC DNA]</scope>
    <source>
        <strain evidence="2 3">K172</strain>
    </source>
</reference>
<feature type="region of interest" description="Disordered" evidence="1">
    <location>
        <begin position="1"/>
        <end position="23"/>
    </location>
</feature>
<evidence type="ECO:0000313" key="2">
    <source>
        <dbReference type="EMBL" id="AVR90167.1"/>
    </source>
</evidence>
<name>A0A2R4BS66_THAAR</name>
<dbReference type="AlphaFoldDB" id="A0A2R4BS66"/>
<accession>A0A2R4BS66</accession>
<evidence type="ECO:0000313" key="3">
    <source>
        <dbReference type="Proteomes" id="UP000241885"/>
    </source>
</evidence>
<organism evidence="2 3">
    <name type="scientific">Thauera aromatica K172</name>
    <dbReference type="NCBI Taxonomy" id="44139"/>
    <lineage>
        <taxon>Bacteria</taxon>
        <taxon>Pseudomonadati</taxon>
        <taxon>Pseudomonadota</taxon>
        <taxon>Betaproteobacteria</taxon>
        <taxon>Rhodocyclales</taxon>
        <taxon>Zoogloeaceae</taxon>
        <taxon>Thauera</taxon>
    </lineage>
</organism>
<keyword evidence="3" id="KW-1185">Reference proteome</keyword>
<proteinExistence type="predicted"/>